<protein>
    <submittedName>
        <fullName evidence="2">Putative hydrolase</fullName>
    </submittedName>
</protein>
<sequence>MGIFSSCKNSPEKTGSRYDLVIIGGTVIDPETKLNAIQNIGIDSGVISVITNEKIEGKKTINATGLIVAPGFIDLHSHGQSLIADRMQAFDGVTTALELESGVLPIGEWYQFQEKQGRVLNYGAAAAWTFARISEMEGIPMRADLLWFQQAFSLKHWVYDPANDSQTVAIAKRIEQGIQEGSLGIGVNAGYAPGGGYKELLAVHELAARYKVPVFTHVTGDYPDDPNSAAESIGQIISYAAATGSQEHICHLNSTSRKDIATTRKLILGAQARGLPISTEAYTYGASSTTIGAALFNEEGIKRKGIRYSQIELNGIPLNDQTFHQYRKETPGAVIVFKFFDLPREHDLLDQSVLFPGGAIASDGMPWLDKATGMPVDDHQWPLSEKAFAHPRGAGTYTRLLAQWVRERHALTISEAIAKSSLIPAQILERSVPAMKRKGRLQLGMDADIILFDPATVQDNATFTNPTLPASGMMYVLVNGKLVIENGVLNPDARPGKPVRRNP</sequence>
<proteinExistence type="predicted"/>
<feature type="domain" description="Amidohydrolase 3" evidence="1">
    <location>
        <begin position="59"/>
        <end position="483"/>
    </location>
</feature>
<dbReference type="PANTHER" id="PTHR11647:SF1">
    <property type="entry name" value="COLLAPSIN RESPONSE MEDIATOR PROTEIN"/>
    <property type="match status" value="1"/>
</dbReference>
<dbReference type="Proteomes" id="UP000033121">
    <property type="component" value="Unassembled WGS sequence"/>
</dbReference>
<dbReference type="AlphaFoldDB" id="A0A0E9N598"/>
<organism evidence="2 3">
    <name type="scientific">Flavihumibacter petaseus NBRC 106054</name>
    <dbReference type="NCBI Taxonomy" id="1220578"/>
    <lineage>
        <taxon>Bacteria</taxon>
        <taxon>Pseudomonadati</taxon>
        <taxon>Bacteroidota</taxon>
        <taxon>Chitinophagia</taxon>
        <taxon>Chitinophagales</taxon>
        <taxon>Chitinophagaceae</taxon>
        <taxon>Flavihumibacter</taxon>
    </lineage>
</organism>
<dbReference type="InterPro" id="IPR032466">
    <property type="entry name" value="Metal_Hydrolase"/>
</dbReference>
<evidence type="ECO:0000313" key="3">
    <source>
        <dbReference type="Proteomes" id="UP000033121"/>
    </source>
</evidence>
<dbReference type="InterPro" id="IPR011059">
    <property type="entry name" value="Metal-dep_hydrolase_composite"/>
</dbReference>
<comment type="caution">
    <text evidence="2">The sequence shown here is derived from an EMBL/GenBank/DDBJ whole genome shotgun (WGS) entry which is preliminary data.</text>
</comment>
<name>A0A0E9N598_9BACT</name>
<dbReference type="Gene3D" id="3.30.1490.130">
    <property type="entry name" value="D-aminoacylase. Domain 3"/>
    <property type="match status" value="1"/>
</dbReference>
<gene>
    <name evidence="2" type="ORF">FPE01S_03_05570</name>
</gene>
<dbReference type="InterPro" id="IPR050378">
    <property type="entry name" value="Metallo-dep_Hydrolases_sf"/>
</dbReference>
<dbReference type="InterPro" id="IPR013108">
    <property type="entry name" value="Amidohydro_3"/>
</dbReference>
<keyword evidence="3" id="KW-1185">Reference proteome</keyword>
<accession>A0A0E9N598</accession>
<evidence type="ECO:0000259" key="1">
    <source>
        <dbReference type="Pfam" id="PF07969"/>
    </source>
</evidence>
<dbReference type="Gene3D" id="3.20.20.140">
    <property type="entry name" value="Metal-dependent hydrolases"/>
    <property type="match status" value="1"/>
</dbReference>
<dbReference type="PANTHER" id="PTHR11647">
    <property type="entry name" value="HYDRANTOINASE/DIHYDROPYRIMIDINASE FAMILY MEMBER"/>
    <property type="match status" value="1"/>
</dbReference>
<dbReference type="SUPFAM" id="SSF51556">
    <property type="entry name" value="Metallo-dependent hydrolases"/>
    <property type="match status" value="1"/>
</dbReference>
<dbReference type="NCBIfam" id="NF006560">
    <property type="entry name" value="PRK09061.1"/>
    <property type="match status" value="1"/>
</dbReference>
<dbReference type="SUPFAM" id="SSF51338">
    <property type="entry name" value="Composite domain of metallo-dependent hydrolases"/>
    <property type="match status" value="1"/>
</dbReference>
<dbReference type="InterPro" id="IPR023100">
    <property type="entry name" value="D-aminoacylase_insert_dom_sf"/>
</dbReference>
<dbReference type="Pfam" id="PF07969">
    <property type="entry name" value="Amidohydro_3"/>
    <property type="match status" value="1"/>
</dbReference>
<dbReference type="EMBL" id="BBWV01000003">
    <property type="protein sequence ID" value="GAO44520.1"/>
    <property type="molecule type" value="Genomic_DNA"/>
</dbReference>
<keyword evidence="2" id="KW-0378">Hydrolase</keyword>
<evidence type="ECO:0000313" key="2">
    <source>
        <dbReference type="EMBL" id="GAO44520.1"/>
    </source>
</evidence>
<reference evidence="2 3" key="1">
    <citation type="submission" date="2015-04" db="EMBL/GenBank/DDBJ databases">
        <title>Whole genome shotgun sequence of Flavihumibacter petaseus NBRC 106054.</title>
        <authorList>
            <person name="Miyazawa S."/>
            <person name="Hosoyama A."/>
            <person name="Hashimoto M."/>
            <person name="Noguchi M."/>
            <person name="Tsuchikane K."/>
            <person name="Ohji S."/>
            <person name="Yamazoe A."/>
            <person name="Ichikawa N."/>
            <person name="Kimura A."/>
            <person name="Fujita N."/>
        </authorList>
    </citation>
    <scope>NUCLEOTIDE SEQUENCE [LARGE SCALE GENOMIC DNA]</scope>
    <source>
        <strain evidence="2 3">NBRC 106054</strain>
    </source>
</reference>
<dbReference type="Gene3D" id="2.30.40.10">
    <property type="entry name" value="Urease, subunit C, domain 1"/>
    <property type="match status" value="1"/>
</dbReference>
<dbReference type="GO" id="GO:0016811">
    <property type="term" value="F:hydrolase activity, acting on carbon-nitrogen (but not peptide) bonds, in linear amides"/>
    <property type="evidence" value="ECO:0007669"/>
    <property type="project" value="InterPro"/>
</dbReference>